<dbReference type="PANTHER" id="PTHR46825:SF9">
    <property type="entry name" value="BETA-LACTAMASE-RELATED DOMAIN-CONTAINING PROTEIN"/>
    <property type="match status" value="1"/>
</dbReference>
<dbReference type="PANTHER" id="PTHR46825">
    <property type="entry name" value="D-ALANYL-D-ALANINE-CARBOXYPEPTIDASE/ENDOPEPTIDASE AMPH"/>
    <property type="match status" value="1"/>
</dbReference>
<evidence type="ECO:0000313" key="2">
    <source>
        <dbReference type="EMBL" id="MBP2479342.1"/>
    </source>
</evidence>
<dbReference type="RefSeq" id="WP_158103713.1">
    <property type="nucleotide sequence ID" value="NZ_JAGIOO010000001.1"/>
</dbReference>
<comment type="caution">
    <text evidence="2">The sequence shown here is derived from an EMBL/GenBank/DDBJ whole genome shotgun (WGS) entry which is preliminary data.</text>
</comment>
<dbReference type="Gene3D" id="3.40.710.10">
    <property type="entry name" value="DD-peptidase/beta-lactamase superfamily"/>
    <property type="match status" value="1"/>
</dbReference>
<dbReference type="InterPro" id="IPR050491">
    <property type="entry name" value="AmpC-like"/>
</dbReference>
<protein>
    <submittedName>
        <fullName evidence="2">CubicO group peptidase (Beta-lactamase class C family)</fullName>
    </submittedName>
</protein>
<organism evidence="2 3">
    <name type="scientific">Crossiella equi</name>
    <dbReference type="NCBI Taxonomy" id="130796"/>
    <lineage>
        <taxon>Bacteria</taxon>
        <taxon>Bacillati</taxon>
        <taxon>Actinomycetota</taxon>
        <taxon>Actinomycetes</taxon>
        <taxon>Pseudonocardiales</taxon>
        <taxon>Pseudonocardiaceae</taxon>
        <taxon>Crossiella</taxon>
    </lineage>
</organism>
<gene>
    <name evidence="2" type="ORF">JOF53_008214</name>
</gene>
<dbReference type="InterPro" id="IPR012338">
    <property type="entry name" value="Beta-lactam/transpept-like"/>
</dbReference>
<keyword evidence="3" id="KW-1185">Reference proteome</keyword>
<proteinExistence type="predicted"/>
<evidence type="ECO:0000313" key="3">
    <source>
        <dbReference type="Proteomes" id="UP001519363"/>
    </source>
</evidence>
<dbReference type="Pfam" id="PF00144">
    <property type="entry name" value="Beta-lactamase"/>
    <property type="match status" value="1"/>
</dbReference>
<dbReference type="Proteomes" id="UP001519363">
    <property type="component" value="Unassembled WGS sequence"/>
</dbReference>
<accession>A0ABS5ASY8</accession>
<reference evidence="2 3" key="1">
    <citation type="submission" date="2021-03" db="EMBL/GenBank/DDBJ databases">
        <title>Sequencing the genomes of 1000 actinobacteria strains.</title>
        <authorList>
            <person name="Klenk H.-P."/>
        </authorList>
    </citation>
    <scope>NUCLEOTIDE SEQUENCE [LARGE SCALE GENOMIC DNA]</scope>
    <source>
        <strain evidence="2 3">DSM 44580</strain>
    </source>
</reference>
<sequence>MLAELATRHRVPGAQLATAEDTTVVGSLTAASAVPLGSLTKPCTAALVVLLAQDGDLDLHAPLSGQPFTAAQLLSHTAGLASDLPAGAELPADRRAWLAWHRPRPVHEPGTVFSYSNLGYLVAGALVEQITGMTWAEAVTDILLDPLGITPGFVLGDSPRPVATGHSALGARVVAVGEDDLPEVEAPAGALALSADDLRALALGLPEQMRTDQLAGTTIGPYGMAAGWGLGWAAYPDGWWGHDGTGAGTSCHLRFRPATGEVLALTTTANTGHQLWRELVHETTPTGRAEPPDCLGRYTNGEVELAVEPGPDGPLLVLGGRPHSRLVCHEGGRFSAHELTGHAVHAGRFVTGPDGRAEYLQLTARLARRTP</sequence>
<dbReference type="InterPro" id="IPR001466">
    <property type="entry name" value="Beta-lactam-related"/>
</dbReference>
<dbReference type="SUPFAM" id="SSF56601">
    <property type="entry name" value="beta-lactamase/transpeptidase-like"/>
    <property type="match status" value="1"/>
</dbReference>
<feature type="domain" description="Beta-lactamase-related" evidence="1">
    <location>
        <begin position="3"/>
        <end position="274"/>
    </location>
</feature>
<evidence type="ECO:0000259" key="1">
    <source>
        <dbReference type="Pfam" id="PF00144"/>
    </source>
</evidence>
<name>A0ABS5ASY8_9PSEU</name>
<dbReference type="EMBL" id="JAGIOO010000001">
    <property type="protein sequence ID" value="MBP2479342.1"/>
    <property type="molecule type" value="Genomic_DNA"/>
</dbReference>